<dbReference type="InterPro" id="IPR036388">
    <property type="entry name" value="WH-like_DNA-bd_sf"/>
</dbReference>
<keyword evidence="5" id="KW-0472">Membrane</keyword>
<evidence type="ECO:0000313" key="9">
    <source>
        <dbReference type="Proteomes" id="UP000319175"/>
    </source>
</evidence>
<dbReference type="GO" id="GO:0003677">
    <property type="term" value="F:DNA binding"/>
    <property type="evidence" value="ECO:0007669"/>
    <property type="project" value="InterPro"/>
</dbReference>
<feature type="domain" description="RNA polymerase sigma factor 70 region 4 type 2" evidence="7">
    <location>
        <begin position="113"/>
        <end position="165"/>
    </location>
</feature>
<dbReference type="EMBL" id="VFJE01000054">
    <property type="protein sequence ID" value="TPD68313.1"/>
    <property type="molecule type" value="Genomic_DNA"/>
</dbReference>
<dbReference type="AlphaFoldDB" id="A0A501Q6L8"/>
<dbReference type="Pfam" id="PF08281">
    <property type="entry name" value="Sigma70_r4_2"/>
    <property type="match status" value="1"/>
</dbReference>
<dbReference type="InterPro" id="IPR013325">
    <property type="entry name" value="RNA_pol_sigma_r2"/>
</dbReference>
<name>A0A501Q6L8_9FLAO</name>
<evidence type="ECO:0000313" key="8">
    <source>
        <dbReference type="EMBL" id="TPD68313.1"/>
    </source>
</evidence>
<comment type="caution">
    <text evidence="8">The sequence shown here is derived from an EMBL/GenBank/DDBJ whole genome shotgun (WGS) entry which is preliminary data.</text>
</comment>
<dbReference type="Pfam" id="PF04542">
    <property type="entry name" value="Sigma70_r2"/>
    <property type="match status" value="1"/>
</dbReference>
<dbReference type="InterPro" id="IPR014284">
    <property type="entry name" value="RNA_pol_sigma-70_dom"/>
</dbReference>
<keyword evidence="2" id="KW-0805">Transcription regulation</keyword>
<feature type="domain" description="RNA polymerase sigma-70 region 2" evidence="6">
    <location>
        <begin position="10"/>
        <end position="73"/>
    </location>
</feature>
<dbReference type="PANTHER" id="PTHR43133">
    <property type="entry name" value="RNA POLYMERASE ECF-TYPE SIGMA FACTO"/>
    <property type="match status" value="1"/>
</dbReference>
<dbReference type="CDD" id="cd06171">
    <property type="entry name" value="Sigma70_r4"/>
    <property type="match status" value="1"/>
</dbReference>
<evidence type="ECO:0000256" key="3">
    <source>
        <dbReference type="ARBA" id="ARBA00023082"/>
    </source>
</evidence>
<evidence type="ECO:0000256" key="1">
    <source>
        <dbReference type="ARBA" id="ARBA00010641"/>
    </source>
</evidence>
<evidence type="ECO:0000256" key="2">
    <source>
        <dbReference type="ARBA" id="ARBA00023015"/>
    </source>
</evidence>
<evidence type="ECO:0000259" key="7">
    <source>
        <dbReference type="Pfam" id="PF08281"/>
    </source>
</evidence>
<dbReference type="InterPro" id="IPR007627">
    <property type="entry name" value="RNA_pol_sigma70_r2"/>
</dbReference>
<accession>A0A501Q6L8</accession>
<keyword evidence="4" id="KW-0804">Transcription</keyword>
<dbReference type="Gene3D" id="1.10.10.10">
    <property type="entry name" value="Winged helix-like DNA-binding domain superfamily/Winged helix DNA-binding domain"/>
    <property type="match status" value="1"/>
</dbReference>
<sequence length="366" mass="41849">MNSINWNDIYTKTSPKLLGICRRYIKDVATAEDIVQDSFIVAIQKEDTLKDKSALQGWLSRIVINMAIHHLKEVKKINFSTHQDHEIVDSNTVMNTIEIDAKSILLSADLERDDILEAIDRLPEHHKSVFNMYVIDQFSHSEISKILHISAGTSKSHLSRARKAIQLFLLERIKEKPVDEKKKRRIALLLFLGFGNQMFANFCKKQFQDFEIKPLQSFESASNKAIIPSQFIGLVKINPMPKFITLGICFLSLIGIAFYAYNFDVKDVPQKNHPKLNFESANTTPTNQLIVNVEDTAKNEDYTIESKDIDKLPLTQEKTTLSKNNTQKITEVATTISQKDSVKNEPQKVVIIKRQIVKKDTIYVSE</sequence>
<keyword evidence="9" id="KW-1185">Reference proteome</keyword>
<dbReference type="NCBIfam" id="TIGR02937">
    <property type="entry name" value="sigma70-ECF"/>
    <property type="match status" value="1"/>
</dbReference>
<gene>
    <name evidence="8" type="ORF">FJA49_09605</name>
</gene>
<reference evidence="8 9" key="1">
    <citation type="submission" date="2019-06" db="EMBL/GenBank/DDBJ databases">
        <title>Flavobacterium sp. MaA-Y11 from geoumgang.</title>
        <authorList>
            <person name="Jeong S."/>
        </authorList>
    </citation>
    <scope>NUCLEOTIDE SEQUENCE [LARGE SCALE GENOMIC DNA]</scope>
    <source>
        <strain evidence="8 9">MaA-Y11</strain>
    </source>
</reference>
<dbReference type="Gene3D" id="1.10.1740.10">
    <property type="match status" value="1"/>
</dbReference>
<proteinExistence type="inferred from homology"/>
<dbReference type="PANTHER" id="PTHR43133:SF46">
    <property type="entry name" value="RNA POLYMERASE SIGMA-70 FACTOR ECF SUBFAMILY"/>
    <property type="match status" value="1"/>
</dbReference>
<dbReference type="SUPFAM" id="SSF88946">
    <property type="entry name" value="Sigma2 domain of RNA polymerase sigma factors"/>
    <property type="match status" value="1"/>
</dbReference>
<organism evidence="8 9">
    <name type="scientific">Flavobacterium microcysteis</name>
    <dbReference type="NCBI Taxonomy" id="2596891"/>
    <lineage>
        <taxon>Bacteria</taxon>
        <taxon>Pseudomonadati</taxon>
        <taxon>Bacteroidota</taxon>
        <taxon>Flavobacteriia</taxon>
        <taxon>Flavobacteriales</taxon>
        <taxon>Flavobacteriaceae</taxon>
        <taxon>Flavobacterium</taxon>
    </lineage>
</organism>
<feature type="transmembrane region" description="Helical" evidence="5">
    <location>
        <begin position="243"/>
        <end position="261"/>
    </location>
</feature>
<dbReference type="RefSeq" id="WP_140000764.1">
    <property type="nucleotide sequence ID" value="NZ_VFJE01000054.1"/>
</dbReference>
<dbReference type="InterPro" id="IPR013249">
    <property type="entry name" value="RNA_pol_sigma70_r4_t2"/>
</dbReference>
<keyword evidence="3" id="KW-0731">Sigma factor</keyword>
<dbReference type="SUPFAM" id="SSF88659">
    <property type="entry name" value="Sigma3 and sigma4 domains of RNA polymerase sigma factors"/>
    <property type="match status" value="1"/>
</dbReference>
<protein>
    <submittedName>
        <fullName evidence="8">RNA polymerase sigma factor</fullName>
    </submittedName>
</protein>
<evidence type="ECO:0000256" key="5">
    <source>
        <dbReference type="SAM" id="Phobius"/>
    </source>
</evidence>
<dbReference type="InterPro" id="IPR039425">
    <property type="entry name" value="RNA_pol_sigma-70-like"/>
</dbReference>
<dbReference type="GO" id="GO:0006352">
    <property type="term" value="P:DNA-templated transcription initiation"/>
    <property type="evidence" value="ECO:0007669"/>
    <property type="project" value="InterPro"/>
</dbReference>
<evidence type="ECO:0000259" key="6">
    <source>
        <dbReference type="Pfam" id="PF04542"/>
    </source>
</evidence>
<dbReference type="InterPro" id="IPR013324">
    <property type="entry name" value="RNA_pol_sigma_r3/r4-like"/>
</dbReference>
<dbReference type="OrthoDB" id="1274624at2"/>
<keyword evidence="5" id="KW-1133">Transmembrane helix</keyword>
<keyword evidence="5" id="KW-0812">Transmembrane</keyword>
<dbReference type="GO" id="GO:0016987">
    <property type="term" value="F:sigma factor activity"/>
    <property type="evidence" value="ECO:0007669"/>
    <property type="project" value="UniProtKB-KW"/>
</dbReference>
<comment type="similarity">
    <text evidence="1">Belongs to the sigma-70 factor family. ECF subfamily.</text>
</comment>
<evidence type="ECO:0000256" key="4">
    <source>
        <dbReference type="ARBA" id="ARBA00023163"/>
    </source>
</evidence>
<dbReference type="Proteomes" id="UP000319175">
    <property type="component" value="Unassembled WGS sequence"/>
</dbReference>